<protein>
    <submittedName>
        <fullName evidence="2">Uncharacterized protein</fullName>
    </submittedName>
</protein>
<dbReference type="EMBL" id="PKUQ01000042">
    <property type="protein sequence ID" value="PLW76018.1"/>
    <property type="molecule type" value="Genomic_DNA"/>
</dbReference>
<organism evidence="2 3">
    <name type="scientific">Cohaesibacter celericrescens</name>
    <dbReference type="NCBI Taxonomy" id="2067669"/>
    <lineage>
        <taxon>Bacteria</taxon>
        <taxon>Pseudomonadati</taxon>
        <taxon>Pseudomonadota</taxon>
        <taxon>Alphaproteobacteria</taxon>
        <taxon>Hyphomicrobiales</taxon>
        <taxon>Cohaesibacteraceae</taxon>
    </lineage>
</organism>
<keyword evidence="1" id="KW-0732">Signal</keyword>
<evidence type="ECO:0000313" key="2">
    <source>
        <dbReference type="EMBL" id="PLW76018.1"/>
    </source>
</evidence>
<feature type="chain" id="PRO_5014685286" evidence="1">
    <location>
        <begin position="21"/>
        <end position="133"/>
    </location>
</feature>
<dbReference type="AlphaFoldDB" id="A0A2N5XNL7"/>
<evidence type="ECO:0000313" key="3">
    <source>
        <dbReference type="Proteomes" id="UP000234881"/>
    </source>
</evidence>
<dbReference type="RefSeq" id="WP_101535259.1">
    <property type="nucleotide sequence ID" value="NZ_JBFHIU010000058.1"/>
</dbReference>
<evidence type="ECO:0000256" key="1">
    <source>
        <dbReference type="SAM" id="SignalP"/>
    </source>
</evidence>
<gene>
    <name evidence="2" type="ORF">C0081_17040</name>
</gene>
<feature type="signal peptide" evidence="1">
    <location>
        <begin position="1"/>
        <end position="20"/>
    </location>
</feature>
<accession>A0A2N5XNL7</accession>
<reference evidence="2 3" key="1">
    <citation type="submission" date="2018-01" db="EMBL/GenBank/DDBJ databases">
        <title>The draft genome sequence of Cohaesibacter sp. H1304.</title>
        <authorList>
            <person name="Wang N.-N."/>
            <person name="Du Z.-J."/>
        </authorList>
    </citation>
    <scope>NUCLEOTIDE SEQUENCE [LARGE SCALE GENOMIC DNA]</scope>
    <source>
        <strain evidence="2 3">H1304</strain>
    </source>
</reference>
<keyword evidence="3" id="KW-1185">Reference proteome</keyword>
<sequence length="133" mass="15023">MHAIFGVVSSFFTFATIAPAAADSCWWHNGSLMRLQAQGNQRWFSYERPRAGLSVGRGTLLFNGRKSGNWYSGTARVFSKYCPDTPLEYHVEGPVQADQLGVTMHGDREVHKRCRGTGRWTRDTLVFTYAKKC</sequence>
<comment type="caution">
    <text evidence="2">The sequence shown here is derived from an EMBL/GenBank/DDBJ whole genome shotgun (WGS) entry which is preliminary data.</text>
</comment>
<dbReference type="Proteomes" id="UP000234881">
    <property type="component" value="Unassembled WGS sequence"/>
</dbReference>
<proteinExistence type="predicted"/>
<name>A0A2N5XNL7_9HYPH</name>
<dbReference type="OrthoDB" id="8611435at2"/>